<protein>
    <submittedName>
        <fullName evidence="2">Uncharacterized protein</fullName>
    </submittedName>
</protein>
<evidence type="ECO:0000313" key="3">
    <source>
        <dbReference type="Proteomes" id="UP000605013"/>
    </source>
</evidence>
<organism evidence="2 3">
    <name type="scientific">Olleya sediminilitoris</name>
    <dbReference type="NCBI Taxonomy" id="2795739"/>
    <lineage>
        <taxon>Bacteria</taxon>
        <taxon>Pseudomonadati</taxon>
        <taxon>Bacteroidota</taxon>
        <taxon>Flavobacteriia</taxon>
        <taxon>Flavobacteriales</taxon>
        <taxon>Flavobacteriaceae</taxon>
    </lineage>
</organism>
<evidence type="ECO:0000313" key="2">
    <source>
        <dbReference type="EMBL" id="MBL7559359.1"/>
    </source>
</evidence>
<proteinExistence type="predicted"/>
<gene>
    <name evidence="2" type="ORF">JAO71_06020</name>
</gene>
<dbReference type="EMBL" id="JAEMEF010000004">
    <property type="protein sequence ID" value="MBL7559359.1"/>
    <property type="molecule type" value="Genomic_DNA"/>
</dbReference>
<comment type="caution">
    <text evidence="2">The sequence shown here is derived from an EMBL/GenBank/DDBJ whole genome shotgun (WGS) entry which is preliminary data.</text>
</comment>
<keyword evidence="1" id="KW-0812">Transmembrane</keyword>
<dbReference type="Proteomes" id="UP000605013">
    <property type="component" value="Unassembled WGS sequence"/>
</dbReference>
<feature type="transmembrane region" description="Helical" evidence="1">
    <location>
        <begin position="77"/>
        <end position="96"/>
    </location>
</feature>
<sequence length="161" mass="18463">MKKKLLNTTQASGFKIPENYFEGLEDKMLTQIHLETQSKSSGFKVPEDYFDTIEASVLSKINKPEPKVYKLFTKKTLLSVSSIAAALMLFYSLNLFKSSPTTLDALDTDTVENYILDEIELNDLNLLINDTELSQTDFIDYNTIEVDDYLDDIDLNDFYQE</sequence>
<keyword evidence="1" id="KW-1133">Transmembrane helix</keyword>
<dbReference type="RefSeq" id="WP_028606479.1">
    <property type="nucleotide sequence ID" value="NZ_JAEMEF010000004.1"/>
</dbReference>
<keyword evidence="3" id="KW-1185">Reference proteome</keyword>
<evidence type="ECO:0000256" key="1">
    <source>
        <dbReference type="SAM" id="Phobius"/>
    </source>
</evidence>
<keyword evidence="1" id="KW-0472">Membrane</keyword>
<name>A0ABS1WJQ9_9FLAO</name>
<accession>A0ABS1WJQ9</accession>
<reference evidence="2 3" key="1">
    <citation type="submission" date="2020-12" db="EMBL/GenBank/DDBJ databases">
        <title>Olleya sediminilitoris sp. nov., isolated from a tidal flat.</title>
        <authorList>
            <person name="Park S."/>
            <person name="Yoon J.-H."/>
        </authorList>
    </citation>
    <scope>NUCLEOTIDE SEQUENCE [LARGE SCALE GENOMIC DNA]</scope>
    <source>
        <strain evidence="2 3">YSTF-M6</strain>
    </source>
</reference>